<dbReference type="AlphaFoldDB" id="A0A3S3S272"/>
<dbReference type="GO" id="GO:0006606">
    <property type="term" value="P:protein import into nucleus"/>
    <property type="evidence" value="ECO:0007669"/>
    <property type="project" value="TreeGrafter"/>
</dbReference>
<protein>
    <submittedName>
        <fullName evidence="7">Nuclear pore complex protein nup214-like protein</fullName>
    </submittedName>
</protein>
<dbReference type="EMBL" id="NCKU01003126">
    <property type="protein sequence ID" value="RWS08127.1"/>
    <property type="molecule type" value="Genomic_DNA"/>
</dbReference>
<dbReference type="InterPro" id="IPR039462">
    <property type="entry name" value="Nup159/Nup146_N"/>
</dbReference>
<feature type="compositionally biased region" description="Basic and acidic residues" evidence="5">
    <location>
        <begin position="763"/>
        <end position="776"/>
    </location>
</feature>
<keyword evidence="3" id="KW-0539">Nucleus</keyword>
<evidence type="ECO:0000259" key="6">
    <source>
        <dbReference type="Pfam" id="PF16755"/>
    </source>
</evidence>
<dbReference type="SUPFAM" id="SSF117289">
    <property type="entry name" value="Nucleoporin domain"/>
    <property type="match status" value="1"/>
</dbReference>
<feature type="region of interest" description="Disordered" evidence="5">
    <location>
        <begin position="442"/>
        <end position="464"/>
    </location>
</feature>
<comment type="caution">
    <text evidence="7">The sequence shown here is derived from an EMBL/GenBank/DDBJ whole genome shotgun (WGS) entry which is preliminary data.</text>
</comment>
<evidence type="ECO:0000256" key="2">
    <source>
        <dbReference type="ARBA" id="ARBA00022448"/>
    </source>
</evidence>
<comment type="subcellular location">
    <subcellularLocation>
        <location evidence="1">Nucleus</location>
    </subcellularLocation>
</comment>
<reference evidence="7" key="2">
    <citation type="submission" date="2018-11" db="EMBL/GenBank/DDBJ databases">
        <title>Trombidioid mite genomics.</title>
        <authorList>
            <person name="Dong X."/>
        </authorList>
    </citation>
    <scope>NUCLEOTIDE SEQUENCE</scope>
    <source>
        <strain evidence="7">UoL-WK</strain>
    </source>
</reference>
<dbReference type="STRING" id="1965070.A0A3S3S272"/>
<proteinExistence type="predicted"/>
<feature type="region of interest" description="Disordered" evidence="5">
    <location>
        <begin position="990"/>
        <end position="1024"/>
    </location>
</feature>
<dbReference type="GO" id="GO:0008139">
    <property type="term" value="F:nuclear localization sequence binding"/>
    <property type="evidence" value="ECO:0007669"/>
    <property type="project" value="TreeGrafter"/>
</dbReference>
<dbReference type="GO" id="GO:0017056">
    <property type="term" value="F:structural constituent of nuclear pore"/>
    <property type="evidence" value="ECO:0007669"/>
    <property type="project" value="TreeGrafter"/>
</dbReference>
<keyword evidence="2" id="KW-0813">Transport</keyword>
<dbReference type="Gene3D" id="2.130.10.10">
    <property type="entry name" value="YVTN repeat-like/Quinoprotein amine dehydrogenase"/>
    <property type="match status" value="1"/>
</dbReference>
<evidence type="ECO:0000256" key="3">
    <source>
        <dbReference type="ARBA" id="ARBA00023242"/>
    </source>
</evidence>
<accession>A0A3S3S272</accession>
<sequence>MSFQNGSSKENIVSVKIIKESDLLNFEWSKNVINQVVDNYPHSTLNLDFTPFLLSTSGGNNNILAIFGYRSDNTLQIQFFDINSIANNDLNAFARLNLPENLSRGQRVTSIDWHPEFNESLFVASLTSGVLISVGINLEAKNAQILAQYLMNSKVTSVSWSPKGKQLVVGKANGVLTQLKHTNGTTFQEAKHILPPKDFTCKVAQVKWVLSSVFAVAYVDDENMVALETKYSIVFAPPKKQPVFYDYGEVCLNNCLPTESKQSYKIELCQIGDFILCLSTFSSEVGVIGAEGDASSSPTMWKQFILEDSSRIELPMIIRDESFPRGVSFFRNSTKVFVTSETERYGGEHCPLLIILTSTGILCPYYFINKEKPLSVPAPLASQQLPYNIVPTFSVSPQNTTRVNTEVSKPQKIVSQTTIQASQAGNFKGQNNLISSEVKNYSTSTETQNGKLQDSAQKVEKESKQETEETTFALAIRDEIKDFNKELKSMKEKFSNILKLEIGSVDERQKLIEKTKETEEFLKEIKALQDNLDIDTLQGFVLETFAMAEDGRCRVDRDVDARYKRLLSKRALNPRAARLMKKIQETSKYIEMQLREINNVLDQEWQEKVIKNKVHRGPSDYEIILKLLANNQRTIVTMKSQLEELEAKSKSKSDKALNGEIKKLVNSMAKSKINDSFPEELEEEDSTITVNLISRDKSKKLLDFFDQRTSVPIVRDTVPVDVKSSRFISAVVKAQEKIKELQKKKAASQKNVAITVKKEVQSPKVEKEKSKVKSSEKTSNTNSTIVVTQLPPSSNESMPKTTISAFQTIQSNSIQTTKITQKQPTVKAVVATPKPVFPKVSNVPVPIVSPSTTSVSNVIPASVSIAKPNPKDDTSLKNEKNQAKTNVVAKVSETINITSAQPKAVPTSTNLPFNFSSMEPSSIFGISSKPFSFNTTPTSSQQFPNTSSPAKTSESKISCVIGSSASQQPFKFGLVTENKPFTFKVADGNASETKKYEDITPPTSPNPKSTEEKSEKTPPAQNQFPTSFSFCSLGGKPNPENVNKNPFSGTFGSNTQNSLFGNTNQQNIPPAFVTKDGDASGSFSSGTGVAQSGFGSFQKTPPKFGGFGAAPTFGSSPTFGGSAVFGGSPTFGNSNVFGSFSSPSFQTSAPSFARYLYD</sequence>
<evidence type="ECO:0000313" key="7">
    <source>
        <dbReference type="EMBL" id="RWS08127.1"/>
    </source>
</evidence>
<evidence type="ECO:0000256" key="4">
    <source>
        <dbReference type="SAM" id="Coils"/>
    </source>
</evidence>
<dbReference type="PANTHER" id="PTHR23193:SF5">
    <property type="entry name" value="NUCLEAR ENVELOPE PORE MEMBRANE PROTEIN POM 121C-RELATED"/>
    <property type="match status" value="1"/>
</dbReference>
<organism evidence="7 9">
    <name type="scientific">Dinothrombium tinctorium</name>
    <dbReference type="NCBI Taxonomy" id="1965070"/>
    <lineage>
        <taxon>Eukaryota</taxon>
        <taxon>Metazoa</taxon>
        <taxon>Ecdysozoa</taxon>
        <taxon>Arthropoda</taxon>
        <taxon>Chelicerata</taxon>
        <taxon>Arachnida</taxon>
        <taxon>Acari</taxon>
        <taxon>Acariformes</taxon>
        <taxon>Trombidiformes</taxon>
        <taxon>Prostigmata</taxon>
        <taxon>Anystina</taxon>
        <taxon>Parasitengona</taxon>
        <taxon>Trombidioidea</taxon>
        <taxon>Trombidiidae</taxon>
        <taxon>Dinothrombium</taxon>
    </lineage>
</organism>
<feature type="coiled-coil region" evidence="4">
    <location>
        <begin position="628"/>
        <end position="655"/>
    </location>
</feature>
<evidence type="ECO:0000256" key="1">
    <source>
        <dbReference type="ARBA" id="ARBA00004123"/>
    </source>
</evidence>
<feature type="region of interest" description="Disordered" evidence="5">
    <location>
        <begin position="763"/>
        <end position="799"/>
    </location>
</feature>
<reference evidence="7 9" key="1">
    <citation type="journal article" date="2018" name="Gigascience">
        <title>Genomes of trombidid mites reveal novel predicted allergens and laterally-transferred genes associated with secondary metabolism.</title>
        <authorList>
            <person name="Dong X."/>
            <person name="Chaisiri K."/>
            <person name="Xia D."/>
            <person name="Armstrong S.D."/>
            <person name="Fang Y."/>
            <person name="Donnelly M.J."/>
            <person name="Kadowaki T."/>
            <person name="McGarry J.W."/>
            <person name="Darby A.C."/>
            <person name="Makepeace B.L."/>
        </authorList>
    </citation>
    <scope>NUCLEOTIDE SEQUENCE [LARGE SCALE GENOMIC DNA]</scope>
    <source>
        <strain evidence="7">UoL-WK</strain>
    </source>
</reference>
<gene>
    <name evidence="8" type="ORF">B4U79_17808</name>
    <name evidence="7" type="ORF">B4U79_17809</name>
</gene>
<evidence type="ECO:0000256" key="5">
    <source>
        <dbReference type="SAM" id="MobiDB-lite"/>
    </source>
</evidence>
<keyword evidence="4" id="KW-0175">Coiled coil</keyword>
<name>A0A3S3S272_9ACAR</name>
<dbReference type="InterPro" id="IPR026054">
    <property type="entry name" value="Nucleoporin"/>
</dbReference>
<dbReference type="Pfam" id="PF16755">
    <property type="entry name" value="Beta-prop_NUP159_NUP214"/>
    <property type="match status" value="1"/>
</dbReference>
<dbReference type="PANTHER" id="PTHR23193">
    <property type="entry name" value="NUCLEAR PORE COMPLEX PROTEIN NUP"/>
    <property type="match status" value="1"/>
</dbReference>
<feature type="compositionally biased region" description="Polar residues" evidence="5">
    <location>
        <begin position="442"/>
        <end position="456"/>
    </location>
</feature>
<dbReference type="Proteomes" id="UP000285301">
    <property type="component" value="Unassembled WGS sequence"/>
</dbReference>
<dbReference type="OrthoDB" id="248320at2759"/>
<feature type="domain" description="Nucleoporin Nup159/Nup146 N-terminal" evidence="6">
    <location>
        <begin position="76"/>
        <end position="362"/>
    </location>
</feature>
<dbReference type="GO" id="GO:0005643">
    <property type="term" value="C:nuclear pore"/>
    <property type="evidence" value="ECO:0007669"/>
    <property type="project" value="TreeGrafter"/>
</dbReference>
<dbReference type="GO" id="GO:0006405">
    <property type="term" value="P:RNA export from nucleus"/>
    <property type="evidence" value="ECO:0007669"/>
    <property type="project" value="TreeGrafter"/>
</dbReference>
<feature type="compositionally biased region" description="Polar residues" evidence="5">
    <location>
        <begin position="778"/>
        <end position="799"/>
    </location>
</feature>
<keyword evidence="9" id="KW-1185">Reference proteome</keyword>
<evidence type="ECO:0000313" key="8">
    <source>
        <dbReference type="EMBL" id="RWS08132.1"/>
    </source>
</evidence>
<dbReference type="EMBL" id="NCKU01003124">
    <property type="protein sequence ID" value="RWS08132.1"/>
    <property type="molecule type" value="Genomic_DNA"/>
</dbReference>
<dbReference type="InterPro" id="IPR015943">
    <property type="entry name" value="WD40/YVTN_repeat-like_dom_sf"/>
</dbReference>
<evidence type="ECO:0000313" key="9">
    <source>
        <dbReference type="Proteomes" id="UP000285301"/>
    </source>
</evidence>